<evidence type="ECO:0000313" key="13">
    <source>
        <dbReference type="EMBL" id="PXF43817.1"/>
    </source>
</evidence>
<dbReference type="InterPro" id="IPR028343">
    <property type="entry name" value="FBPtase"/>
</dbReference>
<dbReference type="PANTHER" id="PTHR11556">
    <property type="entry name" value="FRUCTOSE-1,6-BISPHOSPHATASE-RELATED"/>
    <property type="match status" value="1"/>
</dbReference>
<dbReference type="InterPro" id="IPR033391">
    <property type="entry name" value="FBPase_N"/>
</dbReference>
<evidence type="ECO:0000313" key="14">
    <source>
        <dbReference type="Proteomes" id="UP000247409"/>
    </source>
</evidence>
<dbReference type="GO" id="GO:0005986">
    <property type="term" value="P:sucrose biosynthetic process"/>
    <property type="evidence" value="ECO:0007669"/>
    <property type="project" value="TreeGrafter"/>
</dbReference>
<proteinExistence type="inferred from homology"/>
<keyword evidence="14" id="KW-1185">Reference proteome</keyword>
<keyword evidence="6" id="KW-0963">Cytoplasm</keyword>
<evidence type="ECO:0000259" key="12">
    <source>
        <dbReference type="Pfam" id="PF18913"/>
    </source>
</evidence>
<dbReference type="OrthoDB" id="10256725at2759"/>
<dbReference type="GO" id="GO:0042132">
    <property type="term" value="F:fructose 1,6-bisphosphate 1-phosphatase activity"/>
    <property type="evidence" value="ECO:0007669"/>
    <property type="project" value="UniProtKB-EC"/>
</dbReference>
<dbReference type="GO" id="GO:0006000">
    <property type="term" value="P:fructose metabolic process"/>
    <property type="evidence" value="ECO:0007669"/>
    <property type="project" value="TreeGrafter"/>
</dbReference>
<evidence type="ECO:0000256" key="1">
    <source>
        <dbReference type="ARBA" id="ARBA00001273"/>
    </source>
</evidence>
<evidence type="ECO:0000256" key="7">
    <source>
        <dbReference type="ARBA" id="ARBA00022723"/>
    </source>
</evidence>
<comment type="catalytic activity">
    <reaction evidence="1">
        <text>beta-D-fructose 1,6-bisphosphate + H2O = beta-D-fructose 6-phosphate + phosphate</text>
        <dbReference type="Rhea" id="RHEA:11064"/>
        <dbReference type="ChEBI" id="CHEBI:15377"/>
        <dbReference type="ChEBI" id="CHEBI:32966"/>
        <dbReference type="ChEBI" id="CHEBI:43474"/>
        <dbReference type="ChEBI" id="CHEBI:57634"/>
        <dbReference type="EC" id="3.1.3.11"/>
    </reaction>
</comment>
<comment type="cofactor">
    <cofactor evidence="2">
        <name>Mg(2+)</name>
        <dbReference type="ChEBI" id="CHEBI:18420"/>
    </cofactor>
</comment>
<accession>A0A2V3IP38</accession>
<dbReference type="InterPro" id="IPR023079">
    <property type="entry name" value="SBPase"/>
</dbReference>
<evidence type="ECO:0000256" key="2">
    <source>
        <dbReference type="ARBA" id="ARBA00001946"/>
    </source>
</evidence>
<dbReference type="PROSITE" id="PS00124">
    <property type="entry name" value="FBPASE"/>
    <property type="match status" value="1"/>
</dbReference>
<reference evidence="13 14" key="1">
    <citation type="journal article" date="2018" name="Mol. Biol. Evol.">
        <title>Analysis of the draft genome of the red seaweed Gracilariopsis chorda provides insights into genome size evolution in Rhodophyta.</title>
        <authorList>
            <person name="Lee J."/>
            <person name="Yang E.C."/>
            <person name="Graf L."/>
            <person name="Yang J.H."/>
            <person name="Qiu H."/>
            <person name="Zel Zion U."/>
            <person name="Chan C.X."/>
            <person name="Stephens T.G."/>
            <person name="Weber A.P.M."/>
            <person name="Boo G.H."/>
            <person name="Boo S.M."/>
            <person name="Kim K.M."/>
            <person name="Shin Y."/>
            <person name="Jung M."/>
            <person name="Lee S.J."/>
            <person name="Yim H.S."/>
            <person name="Lee J.H."/>
            <person name="Bhattacharya D."/>
            <person name="Yoon H.S."/>
        </authorList>
    </citation>
    <scope>NUCLEOTIDE SEQUENCE [LARGE SCALE GENOMIC DNA]</scope>
    <source>
        <strain evidence="13 14">SKKU-2015</strain>
        <tissue evidence="13">Whole body</tissue>
    </source>
</reference>
<evidence type="ECO:0000256" key="9">
    <source>
        <dbReference type="ARBA" id="ARBA00022842"/>
    </source>
</evidence>
<dbReference type="Gene3D" id="3.40.190.80">
    <property type="match status" value="1"/>
</dbReference>
<dbReference type="GO" id="GO:0030388">
    <property type="term" value="P:fructose 1,6-bisphosphate metabolic process"/>
    <property type="evidence" value="ECO:0007669"/>
    <property type="project" value="TreeGrafter"/>
</dbReference>
<dbReference type="CDD" id="cd00354">
    <property type="entry name" value="FBPase"/>
    <property type="match status" value="1"/>
</dbReference>
<dbReference type="Pfam" id="PF18913">
    <property type="entry name" value="FBPase_C"/>
    <property type="match status" value="1"/>
</dbReference>
<evidence type="ECO:0000256" key="5">
    <source>
        <dbReference type="ARBA" id="ARBA00013093"/>
    </source>
</evidence>
<organism evidence="13 14">
    <name type="scientific">Gracilariopsis chorda</name>
    <dbReference type="NCBI Taxonomy" id="448386"/>
    <lineage>
        <taxon>Eukaryota</taxon>
        <taxon>Rhodophyta</taxon>
        <taxon>Florideophyceae</taxon>
        <taxon>Rhodymeniophycidae</taxon>
        <taxon>Gracilariales</taxon>
        <taxon>Gracilariaceae</taxon>
        <taxon>Gracilariopsis</taxon>
    </lineage>
</organism>
<dbReference type="InterPro" id="IPR020548">
    <property type="entry name" value="Fructose_bisphosphatase_AS"/>
</dbReference>
<dbReference type="PANTHER" id="PTHR11556:SF35">
    <property type="entry name" value="SEDOHEPTULOSE-1,7-BISPHOSPHATASE, CHLOROPLASTIC"/>
    <property type="match status" value="1"/>
</dbReference>
<name>A0A2V3IP38_9FLOR</name>
<dbReference type="GO" id="GO:0006002">
    <property type="term" value="P:fructose 6-phosphate metabolic process"/>
    <property type="evidence" value="ECO:0007669"/>
    <property type="project" value="TreeGrafter"/>
</dbReference>
<evidence type="ECO:0000259" key="11">
    <source>
        <dbReference type="Pfam" id="PF00316"/>
    </source>
</evidence>
<dbReference type="GO" id="GO:0006094">
    <property type="term" value="P:gluconeogenesis"/>
    <property type="evidence" value="ECO:0007669"/>
    <property type="project" value="TreeGrafter"/>
</dbReference>
<dbReference type="PIRSF" id="PIRSF500210">
    <property type="entry name" value="FBPtase"/>
    <property type="match status" value="1"/>
</dbReference>
<dbReference type="EMBL" id="NBIV01000110">
    <property type="protein sequence ID" value="PXF43817.1"/>
    <property type="molecule type" value="Genomic_DNA"/>
</dbReference>
<dbReference type="PRINTS" id="PR01958">
    <property type="entry name" value="S17BPHPHTASE"/>
</dbReference>
<evidence type="ECO:0000256" key="8">
    <source>
        <dbReference type="ARBA" id="ARBA00022801"/>
    </source>
</evidence>
<dbReference type="FunFam" id="3.40.190.80:FF:000008">
    <property type="entry name" value="Sedoheptulose-1,7-bisphosphatase, chloroplastic"/>
    <property type="match status" value="1"/>
</dbReference>
<comment type="similarity">
    <text evidence="4">Belongs to the FBPase class 1 family.</text>
</comment>
<evidence type="ECO:0000256" key="4">
    <source>
        <dbReference type="ARBA" id="ARBA00010941"/>
    </source>
</evidence>
<dbReference type="PIRSF" id="PIRSF000904">
    <property type="entry name" value="FBPtase_SBPase"/>
    <property type="match status" value="1"/>
</dbReference>
<keyword evidence="8" id="KW-0378">Hydrolase</keyword>
<evidence type="ECO:0000256" key="3">
    <source>
        <dbReference type="ARBA" id="ARBA00005215"/>
    </source>
</evidence>
<dbReference type="Gene3D" id="3.30.540.10">
    <property type="entry name" value="Fructose-1,6-Bisphosphatase, subunit A, domain 1"/>
    <property type="match status" value="1"/>
</dbReference>
<dbReference type="InterPro" id="IPR000146">
    <property type="entry name" value="FBPase_class-1"/>
</dbReference>
<feature type="domain" description="Fructose-1-6-bisphosphatase class 1 C-terminal" evidence="12">
    <location>
        <begin position="238"/>
        <end position="358"/>
    </location>
</feature>
<gene>
    <name evidence="13" type="ORF">BWQ96_06438</name>
</gene>
<dbReference type="InterPro" id="IPR044015">
    <property type="entry name" value="FBPase_C_dom"/>
</dbReference>
<keyword evidence="7" id="KW-0479">Metal-binding</keyword>
<dbReference type="AlphaFoldDB" id="A0A2V3IP38"/>
<dbReference type="EC" id="3.1.3.11" evidence="5"/>
<dbReference type="STRING" id="448386.A0A2V3IP38"/>
<dbReference type="GO" id="GO:0005737">
    <property type="term" value="C:cytoplasm"/>
    <property type="evidence" value="ECO:0007669"/>
    <property type="project" value="TreeGrafter"/>
</dbReference>
<sequence>MNAFVPVVATPAHSPSVTHTSVCSSSSALHGRRSLRARVNYAPQARSTHKWSMIATGEPLEDWLHRVEKDLGKCTRSIFAACKEIAYKIRTASCDKMACFNDFGDEQLAIDVLADKVIFDNLEASGVVAMASSEEVPVEKKITAGGKFSVAFDPLDGSSIIDTNFSVGTIFGVWSGDSFVGQDGHGVVCAGLAIYGPRTTITLAIDGVEGAHEFLLIDDFSAKHGSWIHTAAFSSVNEGKLFAPGNMRAAQDNPGYAKLLDHYYSEKYQLRYTGGMVPDVNQILVKGKGVFCNPASPSAKAKLRVLYEVLPIGYVIEKAGGKSSNGAGSVLDIKIKGCEDRSQVCYGSAGEVKRFEELVGVTYAVEPAAAK</sequence>
<dbReference type="GO" id="GO:0046872">
    <property type="term" value="F:metal ion binding"/>
    <property type="evidence" value="ECO:0007669"/>
    <property type="project" value="UniProtKB-KW"/>
</dbReference>
<dbReference type="Proteomes" id="UP000247409">
    <property type="component" value="Unassembled WGS sequence"/>
</dbReference>
<comment type="pathway">
    <text evidence="3">Carbohydrate biosynthesis; Calvin cycle.</text>
</comment>
<dbReference type="Pfam" id="PF00316">
    <property type="entry name" value="FBPase"/>
    <property type="match status" value="1"/>
</dbReference>
<keyword evidence="10" id="KW-0119">Carbohydrate metabolism</keyword>
<feature type="domain" description="Fructose-1-6-bisphosphatase class I N-terminal" evidence="11">
    <location>
        <begin position="69"/>
        <end position="230"/>
    </location>
</feature>
<dbReference type="SUPFAM" id="SSF56655">
    <property type="entry name" value="Carbohydrate phosphatase"/>
    <property type="match status" value="1"/>
</dbReference>
<keyword evidence="9" id="KW-0460">Magnesium</keyword>
<evidence type="ECO:0000256" key="6">
    <source>
        <dbReference type="ARBA" id="ARBA00022490"/>
    </source>
</evidence>
<comment type="caution">
    <text evidence="13">The sequence shown here is derived from an EMBL/GenBank/DDBJ whole genome shotgun (WGS) entry which is preliminary data.</text>
</comment>
<dbReference type="HAMAP" id="MF_01855">
    <property type="entry name" value="FBPase_class1"/>
    <property type="match status" value="1"/>
</dbReference>
<protein>
    <recommendedName>
        <fullName evidence="5">fructose-bisphosphatase</fullName>
        <ecNumber evidence="5">3.1.3.11</ecNumber>
    </recommendedName>
</protein>
<evidence type="ECO:0000256" key="10">
    <source>
        <dbReference type="ARBA" id="ARBA00023277"/>
    </source>
</evidence>